<dbReference type="SUPFAM" id="SSF53067">
    <property type="entry name" value="Actin-like ATPase domain"/>
    <property type="match status" value="2"/>
</dbReference>
<dbReference type="InterPro" id="IPR000719">
    <property type="entry name" value="Prot_kinase_dom"/>
</dbReference>
<dbReference type="Gene3D" id="1.10.510.10">
    <property type="entry name" value="Transferase(Phosphotransferase) domain 1"/>
    <property type="match status" value="2"/>
</dbReference>
<dbReference type="Gene3D" id="3.90.640.10">
    <property type="entry name" value="Actin, Chain A, domain 4"/>
    <property type="match status" value="1"/>
</dbReference>
<dbReference type="Proteomes" id="UP000192578">
    <property type="component" value="Unassembled WGS sequence"/>
</dbReference>
<keyword evidence="3 4" id="KW-0067">ATP-binding</keyword>
<evidence type="ECO:0000256" key="1">
    <source>
        <dbReference type="ARBA" id="ARBA00007381"/>
    </source>
</evidence>
<evidence type="ECO:0000313" key="7">
    <source>
        <dbReference type="Proteomes" id="UP000192578"/>
    </source>
</evidence>
<keyword evidence="6" id="KW-0346">Stress response</keyword>
<accession>A0A1W0WZM1</accession>
<dbReference type="SMART" id="SM00220">
    <property type="entry name" value="S_TKc"/>
    <property type="match status" value="1"/>
</dbReference>
<dbReference type="PANTHER" id="PTHR19375">
    <property type="entry name" value="HEAT SHOCK PROTEIN 70KDA"/>
    <property type="match status" value="1"/>
</dbReference>
<dbReference type="SUPFAM" id="SSF56112">
    <property type="entry name" value="Protein kinase-like (PK-like)"/>
    <property type="match status" value="2"/>
</dbReference>
<evidence type="ECO:0000259" key="5">
    <source>
        <dbReference type="PROSITE" id="PS50011"/>
    </source>
</evidence>
<proteinExistence type="inferred from homology"/>
<protein>
    <submittedName>
        <fullName evidence="6">Heat shock cognate 70 kDa protein</fullName>
    </submittedName>
</protein>
<dbReference type="GO" id="GO:0005524">
    <property type="term" value="F:ATP binding"/>
    <property type="evidence" value="ECO:0007669"/>
    <property type="project" value="UniProtKB-KW"/>
</dbReference>
<dbReference type="PROSITE" id="PS00108">
    <property type="entry name" value="PROTEIN_KINASE_ST"/>
    <property type="match status" value="2"/>
</dbReference>
<dbReference type="EMBL" id="MTYJ01000029">
    <property type="protein sequence ID" value="OQV20643.1"/>
    <property type="molecule type" value="Genomic_DNA"/>
</dbReference>
<dbReference type="AlphaFoldDB" id="A0A1W0WZM1"/>
<name>A0A1W0WZM1_HYPEX</name>
<dbReference type="OrthoDB" id="346907at2759"/>
<dbReference type="Pfam" id="PF00069">
    <property type="entry name" value="Pkinase"/>
    <property type="match status" value="2"/>
</dbReference>
<evidence type="ECO:0000256" key="3">
    <source>
        <dbReference type="ARBA" id="ARBA00022840"/>
    </source>
</evidence>
<gene>
    <name evidence="6" type="ORF">BV898_05460</name>
</gene>
<dbReference type="PROSITE" id="PS50011">
    <property type="entry name" value="PROTEIN_KINASE_DOM"/>
    <property type="match status" value="1"/>
</dbReference>
<comment type="caution">
    <text evidence="6">The sequence shown here is derived from an EMBL/GenBank/DDBJ whole genome shotgun (WGS) entry which is preliminary data.</text>
</comment>
<feature type="domain" description="Protein kinase" evidence="5">
    <location>
        <begin position="1"/>
        <end position="284"/>
    </location>
</feature>
<dbReference type="InterPro" id="IPR008271">
    <property type="entry name" value="Ser/Thr_kinase_AS"/>
</dbReference>
<dbReference type="Pfam" id="PF00012">
    <property type="entry name" value="HSP70"/>
    <property type="match status" value="2"/>
</dbReference>
<evidence type="ECO:0000256" key="2">
    <source>
        <dbReference type="ARBA" id="ARBA00022741"/>
    </source>
</evidence>
<evidence type="ECO:0000256" key="4">
    <source>
        <dbReference type="RuleBase" id="RU003322"/>
    </source>
</evidence>
<dbReference type="FunFam" id="3.30.420.40:FF:000028">
    <property type="entry name" value="heat shock 70 kDa protein-like"/>
    <property type="match status" value="1"/>
</dbReference>
<keyword evidence="2 4" id="KW-0547">Nucleotide-binding</keyword>
<dbReference type="GO" id="GO:0140662">
    <property type="term" value="F:ATP-dependent protein folding chaperone"/>
    <property type="evidence" value="ECO:0007669"/>
    <property type="project" value="InterPro"/>
</dbReference>
<comment type="similarity">
    <text evidence="1 4">Belongs to the heat shock protein 70 family.</text>
</comment>
<dbReference type="GO" id="GO:0004672">
    <property type="term" value="F:protein kinase activity"/>
    <property type="evidence" value="ECO:0007669"/>
    <property type="project" value="InterPro"/>
</dbReference>
<dbReference type="InterPro" id="IPR043129">
    <property type="entry name" value="ATPase_NBD"/>
</dbReference>
<reference evidence="7" key="1">
    <citation type="submission" date="2017-01" db="EMBL/GenBank/DDBJ databases">
        <title>Comparative genomics of anhydrobiosis in the tardigrade Hypsibius dujardini.</title>
        <authorList>
            <person name="Yoshida Y."/>
            <person name="Koutsovoulos G."/>
            <person name="Laetsch D."/>
            <person name="Stevens L."/>
            <person name="Kumar S."/>
            <person name="Horikawa D."/>
            <person name="Ishino K."/>
            <person name="Komine S."/>
            <person name="Tomita M."/>
            <person name="Blaxter M."/>
            <person name="Arakawa K."/>
        </authorList>
    </citation>
    <scope>NUCLEOTIDE SEQUENCE [LARGE SCALE GENOMIC DNA]</scope>
    <source>
        <strain evidence="7">Z151</strain>
    </source>
</reference>
<keyword evidence="7" id="KW-1185">Reference proteome</keyword>
<dbReference type="InterPro" id="IPR013126">
    <property type="entry name" value="Hsp_70_fam"/>
</dbReference>
<evidence type="ECO:0000313" key="6">
    <source>
        <dbReference type="EMBL" id="OQV20643.1"/>
    </source>
</evidence>
<dbReference type="InterPro" id="IPR011009">
    <property type="entry name" value="Kinase-like_dom_sf"/>
</dbReference>
<organism evidence="6 7">
    <name type="scientific">Hypsibius exemplaris</name>
    <name type="common">Freshwater tardigrade</name>
    <dbReference type="NCBI Taxonomy" id="2072580"/>
    <lineage>
        <taxon>Eukaryota</taxon>
        <taxon>Metazoa</taxon>
        <taxon>Ecdysozoa</taxon>
        <taxon>Tardigrada</taxon>
        <taxon>Eutardigrada</taxon>
        <taxon>Parachela</taxon>
        <taxon>Hypsibioidea</taxon>
        <taxon>Hypsibiidae</taxon>
        <taxon>Hypsibius</taxon>
    </lineage>
</organism>
<dbReference type="Gene3D" id="3.30.420.40">
    <property type="match status" value="3"/>
</dbReference>
<sequence length="639" mass="71159">MHKTALLSLDHPNIVRYICCGSVPGDPSNNLLYSDPRSGILMEYYPGGNLNTLAKKGNLILRDILRHLKQVANGLCYLHALQQQKPVIHGDLKGENIFLSEDQSPTPIIHGDLKGENIFLSEDRSTCRIGDMENLYLLTEGRTVTVRGPVNPGTVWHMSPELLFKTCNPLVPTRIGRATDIWSFGCVALELLNGGDVPYVNLQNAAIVLDRTTPERDHRTTNQSIGSEHQLLRHLDSGAHPDLSAMREVNAQVKEIVGRCLTHNAAERPTVGELVSALSSDEVTKQDVRGRKILPFTHSDLKPPSSPHQQMKNNDDIVLGIDFGMINSCIAACYSDGQVVVISGLWDRVKAMPSCVFFHDGEQQVGDQTCAKEHPENFIYEMERLLGRDFEDAEVQIHCRRWPFTLINERDAADHADGHLCAGQLLHPAKKRHKAAATLAGLNVIGIIDEPTAAALGYNAIDEVVPTGVTFMTFDFGERTLDVSVMEPRSDNVFKVLESAGDMSLGGADFDGRLLDHFIEVFWQKHRINLRQKGAFHWTAATCWKLVRKPNVCSRWRNPHKPSSSRMLKVQELLRTYFGQTVPVKLDHRMGETIAVGAAHYARKIADGNSPSLTCIAIPLHEAVYIFRCQSAQFMEILQ</sequence>